<dbReference type="GO" id="GO:0009003">
    <property type="term" value="F:signal peptidase activity"/>
    <property type="evidence" value="ECO:0007669"/>
    <property type="project" value="UniProtKB-EC"/>
</dbReference>
<dbReference type="Proteomes" id="UP000324781">
    <property type="component" value="Unassembled WGS sequence"/>
</dbReference>
<keyword evidence="7" id="KW-0812">Transmembrane</keyword>
<dbReference type="InterPro" id="IPR019758">
    <property type="entry name" value="Pept_S26A_signal_pept_1_CS"/>
</dbReference>
<proteinExistence type="inferred from homology"/>
<keyword evidence="10" id="KW-1185">Reference proteome</keyword>
<dbReference type="InterPro" id="IPR000223">
    <property type="entry name" value="Pept_S26A_signal_pept_1"/>
</dbReference>
<evidence type="ECO:0000256" key="7">
    <source>
        <dbReference type="RuleBase" id="RU362042"/>
    </source>
</evidence>
<keyword evidence="5 7" id="KW-0378">Hydrolase</keyword>
<dbReference type="PANTHER" id="PTHR43390">
    <property type="entry name" value="SIGNAL PEPTIDASE I"/>
    <property type="match status" value="1"/>
</dbReference>
<dbReference type="CDD" id="cd06530">
    <property type="entry name" value="S26_SPase_I"/>
    <property type="match status" value="1"/>
</dbReference>
<dbReference type="GO" id="GO:0004252">
    <property type="term" value="F:serine-type endopeptidase activity"/>
    <property type="evidence" value="ECO:0007669"/>
    <property type="project" value="InterPro"/>
</dbReference>
<feature type="active site" evidence="6">
    <location>
        <position position="127"/>
    </location>
</feature>
<comment type="subcellular location">
    <subcellularLocation>
        <location evidence="2">Cell membrane</location>
        <topology evidence="2">Single-pass type II membrane protein</topology>
    </subcellularLocation>
    <subcellularLocation>
        <location evidence="7">Membrane</location>
        <topology evidence="7">Single-pass type II membrane protein</topology>
    </subcellularLocation>
</comment>
<dbReference type="Pfam" id="PF10502">
    <property type="entry name" value="Peptidase_S26"/>
    <property type="match status" value="1"/>
</dbReference>
<evidence type="ECO:0000259" key="8">
    <source>
        <dbReference type="Pfam" id="PF10502"/>
    </source>
</evidence>
<dbReference type="PRINTS" id="PR00727">
    <property type="entry name" value="LEADERPTASE"/>
</dbReference>
<evidence type="ECO:0000256" key="5">
    <source>
        <dbReference type="ARBA" id="ARBA00022801"/>
    </source>
</evidence>
<dbReference type="PANTHER" id="PTHR43390:SF1">
    <property type="entry name" value="CHLOROPLAST PROCESSING PEPTIDASE"/>
    <property type="match status" value="1"/>
</dbReference>
<dbReference type="AlphaFoldDB" id="A0A1M6BP18"/>
<keyword evidence="7" id="KW-0472">Membrane</keyword>
<comment type="catalytic activity">
    <reaction evidence="1 7">
        <text>Cleavage of hydrophobic, N-terminal signal or leader sequences from secreted and periplasmic proteins.</text>
        <dbReference type="EC" id="3.4.21.89"/>
    </reaction>
</comment>
<keyword evidence="7" id="KW-1133">Transmembrane helix</keyword>
<dbReference type="EC" id="3.4.21.89" evidence="4 7"/>
<evidence type="ECO:0000256" key="1">
    <source>
        <dbReference type="ARBA" id="ARBA00000677"/>
    </source>
</evidence>
<keyword evidence="7" id="KW-0645">Protease</keyword>
<sequence>MRRRAHLGFLPGREHMALSGRQKVIREIIGWLMVVLIPLVMVFFLNMKVFAISVVDQYSMNNTLYKGDLVFYNRINYNINTIERGDIILFLDGKIKDGFISELSIKIQDLLDNFRPETQRVNTRLVKRVIGLPGDVIDIRDGEVYINGVKETGDYVHGVTPPFSGEYPLTVPPGKLFVMGDNREISKDSRSYGCIDARSVEGKAVLILWPLSRIGKPD</sequence>
<dbReference type="SUPFAM" id="SSF51306">
    <property type="entry name" value="LexA/Signal peptidase"/>
    <property type="match status" value="1"/>
</dbReference>
<evidence type="ECO:0000256" key="3">
    <source>
        <dbReference type="ARBA" id="ARBA00009370"/>
    </source>
</evidence>
<dbReference type="PROSITE" id="PS00761">
    <property type="entry name" value="SPASE_I_3"/>
    <property type="match status" value="1"/>
</dbReference>
<evidence type="ECO:0000313" key="10">
    <source>
        <dbReference type="Proteomes" id="UP000324781"/>
    </source>
</evidence>
<dbReference type="GO" id="GO:0006465">
    <property type="term" value="P:signal peptide processing"/>
    <property type="evidence" value="ECO:0007669"/>
    <property type="project" value="InterPro"/>
</dbReference>
<dbReference type="InterPro" id="IPR036286">
    <property type="entry name" value="LexA/Signal_pep-like_sf"/>
</dbReference>
<dbReference type="InterPro" id="IPR019533">
    <property type="entry name" value="Peptidase_S26"/>
</dbReference>
<feature type="transmembrane region" description="Helical" evidence="7">
    <location>
        <begin position="28"/>
        <end position="47"/>
    </location>
</feature>
<dbReference type="Gene3D" id="2.10.109.10">
    <property type="entry name" value="Umud Fragment, subunit A"/>
    <property type="match status" value="1"/>
</dbReference>
<comment type="similarity">
    <text evidence="3 7">Belongs to the peptidase S26 family.</text>
</comment>
<feature type="domain" description="Peptidase S26" evidence="8">
    <location>
        <begin position="29"/>
        <end position="209"/>
    </location>
</feature>
<gene>
    <name evidence="9" type="ORF">SAMN05444373_100373</name>
</gene>
<accession>A0A1M6BP18</accession>
<dbReference type="GO" id="GO:0005886">
    <property type="term" value="C:plasma membrane"/>
    <property type="evidence" value="ECO:0007669"/>
    <property type="project" value="UniProtKB-SubCell"/>
</dbReference>
<dbReference type="InterPro" id="IPR019757">
    <property type="entry name" value="Pept_S26A_signal_pept_1_Lys-AS"/>
</dbReference>
<feature type="active site" evidence="6">
    <location>
        <position position="59"/>
    </location>
</feature>
<protein>
    <recommendedName>
        <fullName evidence="4 7">Signal peptidase I</fullName>
        <ecNumber evidence="4 7">3.4.21.89</ecNumber>
    </recommendedName>
</protein>
<dbReference type="PROSITE" id="PS00760">
    <property type="entry name" value="SPASE_I_2"/>
    <property type="match status" value="1"/>
</dbReference>
<evidence type="ECO:0000256" key="2">
    <source>
        <dbReference type="ARBA" id="ARBA00004401"/>
    </source>
</evidence>
<evidence type="ECO:0000313" key="9">
    <source>
        <dbReference type="EMBL" id="SHI50416.1"/>
    </source>
</evidence>
<dbReference type="EMBL" id="FQZP01000003">
    <property type="protein sequence ID" value="SHI50416.1"/>
    <property type="molecule type" value="Genomic_DNA"/>
</dbReference>
<evidence type="ECO:0000256" key="4">
    <source>
        <dbReference type="ARBA" id="ARBA00013208"/>
    </source>
</evidence>
<reference evidence="9 10" key="1">
    <citation type="submission" date="2016-11" db="EMBL/GenBank/DDBJ databases">
        <authorList>
            <person name="Varghese N."/>
            <person name="Submissions S."/>
        </authorList>
    </citation>
    <scope>NUCLEOTIDE SEQUENCE [LARGE SCALE GENOMIC DNA]</scope>
    <source>
        <strain evidence="9 10">DSM 19027</strain>
    </source>
</reference>
<dbReference type="NCBIfam" id="TIGR02227">
    <property type="entry name" value="sigpep_I_bact"/>
    <property type="match status" value="1"/>
</dbReference>
<evidence type="ECO:0000256" key="6">
    <source>
        <dbReference type="PIRSR" id="PIRSR600223-1"/>
    </source>
</evidence>
<name>A0A1M6BP18_9FIRM</name>
<organism evidence="9 10">
    <name type="scientific">Thermoclostridium caenicola</name>
    <dbReference type="NCBI Taxonomy" id="659425"/>
    <lineage>
        <taxon>Bacteria</taxon>
        <taxon>Bacillati</taxon>
        <taxon>Bacillota</taxon>
        <taxon>Clostridia</taxon>
        <taxon>Eubacteriales</taxon>
        <taxon>Oscillospiraceae</taxon>
        <taxon>Thermoclostridium</taxon>
    </lineage>
</organism>